<sequence length="177" mass="20092">MFYSTRTHGGFSFTQNPFFKPIFTKPFFSIKPSCVGEVHFHAQINIPQNPIFFKFITPKSISLSIAIATLSVVPNALVIDPEETKPFDFAVHAQNFERNENLALSSAYLIRGDVFIGDIRHTETVVPARNNIYEYFGYAAVVTWLCDLKLEGTKSKAIVKCKSEVHFELERDLLQVL</sequence>
<keyword evidence="2" id="KW-1185">Reference proteome</keyword>
<evidence type="ECO:0000313" key="1">
    <source>
        <dbReference type="EMBL" id="GAU20363.1"/>
    </source>
</evidence>
<organism evidence="1 2">
    <name type="scientific">Trifolium subterraneum</name>
    <name type="common">Subterranean clover</name>
    <dbReference type="NCBI Taxonomy" id="3900"/>
    <lineage>
        <taxon>Eukaryota</taxon>
        <taxon>Viridiplantae</taxon>
        <taxon>Streptophyta</taxon>
        <taxon>Embryophyta</taxon>
        <taxon>Tracheophyta</taxon>
        <taxon>Spermatophyta</taxon>
        <taxon>Magnoliopsida</taxon>
        <taxon>eudicotyledons</taxon>
        <taxon>Gunneridae</taxon>
        <taxon>Pentapetalae</taxon>
        <taxon>rosids</taxon>
        <taxon>fabids</taxon>
        <taxon>Fabales</taxon>
        <taxon>Fabaceae</taxon>
        <taxon>Papilionoideae</taxon>
        <taxon>50 kb inversion clade</taxon>
        <taxon>NPAAA clade</taxon>
        <taxon>Hologalegina</taxon>
        <taxon>IRL clade</taxon>
        <taxon>Trifolieae</taxon>
        <taxon>Trifolium</taxon>
    </lineage>
</organism>
<reference evidence="2" key="1">
    <citation type="journal article" date="2017" name="Front. Plant Sci.">
        <title>Climate Clever Clovers: New Paradigm to Reduce the Environmental Footprint of Ruminants by Breeding Low Methanogenic Forages Utilizing Haplotype Variation.</title>
        <authorList>
            <person name="Kaur P."/>
            <person name="Appels R."/>
            <person name="Bayer P.E."/>
            <person name="Keeble-Gagnere G."/>
            <person name="Wang J."/>
            <person name="Hirakawa H."/>
            <person name="Shirasawa K."/>
            <person name="Vercoe P."/>
            <person name="Stefanova K."/>
            <person name="Durmic Z."/>
            <person name="Nichols P."/>
            <person name="Revell C."/>
            <person name="Isobe S.N."/>
            <person name="Edwards D."/>
            <person name="Erskine W."/>
        </authorList>
    </citation>
    <scope>NUCLEOTIDE SEQUENCE [LARGE SCALE GENOMIC DNA]</scope>
    <source>
        <strain evidence="2">cv. Daliak</strain>
    </source>
</reference>
<gene>
    <name evidence="1" type="ORF">TSUD_11810</name>
</gene>
<evidence type="ECO:0000313" key="2">
    <source>
        <dbReference type="Proteomes" id="UP000242715"/>
    </source>
</evidence>
<name>A0A2Z6M5P7_TRISU</name>
<dbReference type="Proteomes" id="UP000242715">
    <property type="component" value="Unassembled WGS sequence"/>
</dbReference>
<dbReference type="EMBL" id="DF973212">
    <property type="protein sequence ID" value="GAU20363.1"/>
    <property type="molecule type" value="Genomic_DNA"/>
</dbReference>
<protein>
    <submittedName>
        <fullName evidence="1">Uncharacterized protein</fullName>
    </submittedName>
</protein>
<accession>A0A2Z6M5P7</accession>
<dbReference type="AlphaFoldDB" id="A0A2Z6M5P7"/>
<proteinExistence type="predicted"/>